<gene>
    <name evidence="1" type="ORF">CEXT_550901</name>
</gene>
<dbReference type="AlphaFoldDB" id="A0AAV4U3Q2"/>
<dbReference type="Proteomes" id="UP001054945">
    <property type="component" value="Unassembled WGS sequence"/>
</dbReference>
<reference evidence="1 2" key="1">
    <citation type="submission" date="2021-06" db="EMBL/GenBank/DDBJ databases">
        <title>Caerostris extrusa draft genome.</title>
        <authorList>
            <person name="Kono N."/>
            <person name="Arakawa K."/>
        </authorList>
    </citation>
    <scope>NUCLEOTIDE SEQUENCE [LARGE SCALE GENOMIC DNA]</scope>
</reference>
<organism evidence="1 2">
    <name type="scientific">Caerostris extrusa</name>
    <name type="common">Bark spider</name>
    <name type="synonym">Caerostris bankana</name>
    <dbReference type="NCBI Taxonomy" id="172846"/>
    <lineage>
        <taxon>Eukaryota</taxon>
        <taxon>Metazoa</taxon>
        <taxon>Ecdysozoa</taxon>
        <taxon>Arthropoda</taxon>
        <taxon>Chelicerata</taxon>
        <taxon>Arachnida</taxon>
        <taxon>Araneae</taxon>
        <taxon>Araneomorphae</taxon>
        <taxon>Entelegynae</taxon>
        <taxon>Araneoidea</taxon>
        <taxon>Araneidae</taxon>
        <taxon>Caerostris</taxon>
    </lineage>
</organism>
<proteinExistence type="predicted"/>
<accession>A0AAV4U3Q2</accession>
<comment type="caution">
    <text evidence="1">The sequence shown here is derived from an EMBL/GenBank/DDBJ whole genome shotgun (WGS) entry which is preliminary data.</text>
</comment>
<name>A0AAV4U3Q2_CAEEX</name>
<sequence>MTASRPDNRNVKGCRLESPRNGCCITDPCFSAIFAAFSPVTNPRPSQLQVPQKTMRWNHQLLWIFRSWSYQLSFSLYLIFHNSVFKTSSYARLVLKVWAPKAAFVIYTEL</sequence>
<evidence type="ECO:0000313" key="2">
    <source>
        <dbReference type="Proteomes" id="UP001054945"/>
    </source>
</evidence>
<protein>
    <submittedName>
        <fullName evidence="1">Uncharacterized protein</fullName>
    </submittedName>
</protein>
<dbReference type="EMBL" id="BPLR01012233">
    <property type="protein sequence ID" value="GIY52365.1"/>
    <property type="molecule type" value="Genomic_DNA"/>
</dbReference>
<keyword evidence="2" id="KW-1185">Reference proteome</keyword>
<evidence type="ECO:0000313" key="1">
    <source>
        <dbReference type="EMBL" id="GIY52365.1"/>
    </source>
</evidence>